<evidence type="ECO:0000256" key="2">
    <source>
        <dbReference type="ARBA" id="ARBA00023163"/>
    </source>
</evidence>
<dbReference type="AlphaFoldDB" id="A0A067KVI4"/>
<evidence type="ECO:0000313" key="6">
    <source>
        <dbReference type="Proteomes" id="UP000027138"/>
    </source>
</evidence>
<keyword evidence="6" id="KW-1185">Reference proteome</keyword>
<keyword evidence="2" id="KW-0804">Transcription</keyword>
<dbReference type="PROSITE" id="PS51525">
    <property type="entry name" value="NET"/>
    <property type="match status" value="1"/>
</dbReference>
<feature type="compositionally biased region" description="Basic and acidic residues" evidence="3">
    <location>
        <begin position="125"/>
        <end position="142"/>
    </location>
</feature>
<dbReference type="InterPro" id="IPR038336">
    <property type="entry name" value="NET_sf"/>
</dbReference>
<accession>A0A067KVI4</accession>
<evidence type="ECO:0000256" key="1">
    <source>
        <dbReference type="ARBA" id="ARBA00023015"/>
    </source>
</evidence>
<evidence type="ECO:0000313" key="5">
    <source>
        <dbReference type="EMBL" id="KDP36255.1"/>
    </source>
</evidence>
<feature type="region of interest" description="Disordered" evidence="3">
    <location>
        <begin position="118"/>
        <end position="161"/>
    </location>
</feature>
<dbReference type="PANTHER" id="PTHR45926">
    <property type="entry name" value="OSJNBA0053K19.4 PROTEIN"/>
    <property type="match status" value="1"/>
</dbReference>
<dbReference type="InterPro" id="IPR027353">
    <property type="entry name" value="NET_dom"/>
</dbReference>
<dbReference type="EMBL" id="KK914446">
    <property type="protein sequence ID" value="KDP36255.1"/>
    <property type="molecule type" value="Genomic_DNA"/>
</dbReference>
<protein>
    <recommendedName>
        <fullName evidence="4">NET domain-containing protein</fullName>
    </recommendedName>
</protein>
<dbReference type="OrthoDB" id="21449at2759"/>
<organism evidence="5 6">
    <name type="scientific">Jatropha curcas</name>
    <name type="common">Barbados nut</name>
    <dbReference type="NCBI Taxonomy" id="180498"/>
    <lineage>
        <taxon>Eukaryota</taxon>
        <taxon>Viridiplantae</taxon>
        <taxon>Streptophyta</taxon>
        <taxon>Embryophyta</taxon>
        <taxon>Tracheophyta</taxon>
        <taxon>Spermatophyta</taxon>
        <taxon>Magnoliopsida</taxon>
        <taxon>eudicotyledons</taxon>
        <taxon>Gunneridae</taxon>
        <taxon>Pentapetalae</taxon>
        <taxon>rosids</taxon>
        <taxon>fabids</taxon>
        <taxon>Malpighiales</taxon>
        <taxon>Euphorbiaceae</taxon>
        <taxon>Crotonoideae</taxon>
        <taxon>Jatropheae</taxon>
        <taxon>Jatropha</taxon>
    </lineage>
</organism>
<name>A0A067KVI4_JATCU</name>
<feature type="compositionally biased region" description="Low complexity" evidence="3">
    <location>
        <begin position="145"/>
        <end position="161"/>
    </location>
</feature>
<reference evidence="5 6" key="1">
    <citation type="journal article" date="2014" name="PLoS ONE">
        <title>Global Analysis of Gene Expression Profiles in Physic Nut (Jatropha curcas L.) Seedlings Exposed to Salt Stress.</title>
        <authorList>
            <person name="Zhang L."/>
            <person name="Zhang C."/>
            <person name="Wu P."/>
            <person name="Chen Y."/>
            <person name="Li M."/>
            <person name="Jiang H."/>
            <person name="Wu G."/>
        </authorList>
    </citation>
    <scope>NUCLEOTIDE SEQUENCE [LARGE SCALE GENOMIC DNA]</scope>
    <source>
        <strain evidence="6">cv. GZQX0401</strain>
        <tissue evidence="5">Young leaves</tissue>
    </source>
</reference>
<feature type="region of interest" description="Disordered" evidence="3">
    <location>
        <begin position="174"/>
        <end position="197"/>
    </location>
</feature>
<sequence>MSKNSEGLVASDDLSKVGPDYFTFYACEIKELLSQNEDCLPLATESTRNGCEKVRAQVKIEPSSSFFHNSVGAGLSDYKKERLNSSLRQTLAVLAPQVDEMLEPVVAMRKLQTEVRSRKLFSGHKGTESEGKMRQKNPDKRIKMSSSSSTTIATPTSPISSGTCKEFQCNANKNENESHFGSNTSSGKGDREGDGDLQFLLENDSSLVEETIKKYSDQLLTTLGHMEKQLEEILDTVVSTCRPMTLTEKQQLRKLIQKLPPKNYNRVVEIVQRSKPVDTHQSDEIFIDLEQQENATLWRLYYYVEAVDKARKLSS</sequence>
<dbReference type="Pfam" id="PF17035">
    <property type="entry name" value="BET"/>
    <property type="match status" value="1"/>
</dbReference>
<keyword evidence="1" id="KW-0805">Transcription regulation</keyword>
<feature type="domain" description="NET" evidence="4">
    <location>
        <begin position="234"/>
        <end position="315"/>
    </location>
</feature>
<evidence type="ECO:0000256" key="3">
    <source>
        <dbReference type="SAM" id="MobiDB-lite"/>
    </source>
</evidence>
<gene>
    <name evidence="5" type="ORF">JCGZ_09820</name>
</gene>
<dbReference type="Proteomes" id="UP000027138">
    <property type="component" value="Unassembled WGS sequence"/>
</dbReference>
<proteinExistence type="predicted"/>
<evidence type="ECO:0000259" key="4">
    <source>
        <dbReference type="PROSITE" id="PS51525"/>
    </source>
</evidence>
<feature type="compositionally biased region" description="Polar residues" evidence="3">
    <location>
        <begin position="174"/>
        <end position="187"/>
    </location>
</feature>
<dbReference type="Gene3D" id="1.20.1270.220">
    <property type="match status" value="1"/>
</dbReference>